<accession>A0A8S9PMZ8</accession>
<comment type="caution">
    <text evidence="2">The sequence shown here is derived from an EMBL/GenBank/DDBJ whole genome shotgun (WGS) entry which is preliminary data.</text>
</comment>
<feature type="compositionally biased region" description="Pro residues" evidence="1">
    <location>
        <begin position="404"/>
        <end position="417"/>
    </location>
</feature>
<evidence type="ECO:0000256" key="1">
    <source>
        <dbReference type="SAM" id="MobiDB-lite"/>
    </source>
</evidence>
<feature type="region of interest" description="Disordered" evidence="1">
    <location>
        <begin position="375"/>
        <end position="435"/>
    </location>
</feature>
<protein>
    <submittedName>
        <fullName evidence="2">Uncharacterized protein</fullName>
    </submittedName>
</protein>
<evidence type="ECO:0000313" key="2">
    <source>
        <dbReference type="EMBL" id="KAF3523345.1"/>
    </source>
</evidence>
<name>A0A8S9PMZ8_BRACR</name>
<sequence length="577" mass="65817">MAPLRGRHSCFFYDGPRSKIREGDLEDIWRKYAIHPSVGMRSPSEFERAPGGGAILGDFHGFSVGVHEILYSNYFSPQVNKAGFYHLLSHDGTPFVEESSRGIRGNYPFGDGWNNRYAFVKIQEPFGYPTSWRTVVSFAGEEIANLIMGVPRRFLWVNFLVSKEALRHRYQPHMNPNPGLLTEEYARGIQEFMAVAQNQPEARTSFTPGYKIWFLRGERFDYGGSSSSSSSSEPHTADRIYMAEMRFKYPGATEEQLKQTNFATWLSDYVSHCLAIGHLVKDWLREIVCGPNFVVKSYPRYCTRGYAFRVLKEGTARRTVDCGVSSSSGDDVYYGNVCYIRYPRISQRNDPWITVTSIYSRSRVQGVFDPLQQRLTEEDVHLESEGEIGEYDEDDSASSTIPPSRTPPPAHTPPPARTPTSVASDPSQGSRGGFPTVMSIEELVSQPGRESLTRLDPNYRFVLNTTWFDLSSNGITQSLLRTEYNLLKHGYPTYCDMPDEDQALWFRQFAQEFTWDSVLTTTVKNAFHQKAARHYTKRINEWKQKWELDQMKENGGVPVDDLALMKSAYTNKRTGEI</sequence>
<proteinExistence type="predicted"/>
<evidence type="ECO:0000313" key="3">
    <source>
        <dbReference type="Proteomes" id="UP000712600"/>
    </source>
</evidence>
<dbReference type="EMBL" id="QGKX02001347">
    <property type="protein sequence ID" value="KAF3523345.1"/>
    <property type="molecule type" value="Genomic_DNA"/>
</dbReference>
<feature type="compositionally biased region" description="Acidic residues" evidence="1">
    <location>
        <begin position="385"/>
        <end position="396"/>
    </location>
</feature>
<feature type="compositionally biased region" description="Basic and acidic residues" evidence="1">
    <location>
        <begin position="375"/>
        <end position="384"/>
    </location>
</feature>
<organism evidence="2 3">
    <name type="scientific">Brassica cretica</name>
    <name type="common">Mustard</name>
    <dbReference type="NCBI Taxonomy" id="69181"/>
    <lineage>
        <taxon>Eukaryota</taxon>
        <taxon>Viridiplantae</taxon>
        <taxon>Streptophyta</taxon>
        <taxon>Embryophyta</taxon>
        <taxon>Tracheophyta</taxon>
        <taxon>Spermatophyta</taxon>
        <taxon>Magnoliopsida</taxon>
        <taxon>eudicotyledons</taxon>
        <taxon>Gunneridae</taxon>
        <taxon>Pentapetalae</taxon>
        <taxon>rosids</taxon>
        <taxon>malvids</taxon>
        <taxon>Brassicales</taxon>
        <taxon>Brassicaceae</taxon>
        <taxon>Brassiceae</taxon>
        <taxon>Brassica</taxon>
    </lineage>
</organism>
<dbReference type="Proteomes" id="UP000712600">
    <property type="component" value="Unassembled WGS sequence"/>
</dbReference>
<gene>
    <name evidence="2" type="ORF">F2Q69_00047750</name>
</gene>
<reference evidence="2" key="1">
    <citation type="submission" date="2019-12" db="EMBL/GenBank/DDBJ databases">
        <title>Genome sequencing and annotation of Brassica cretica.</title>
        <authorList>
            <person name="Studholme D.J."/>
            <person name="Sarris P."/>
        </authorList>
    </citation>
    <scope>NUCLEOTIDE SEQUENCE</scope>
    <source>
        <strain evidence="2">PFS-109/04</strain>
        <tissue evidence="2">Leaf</tissue>
    </source>
</reference>
<dbReference type="AlphaFoldDB" id="A0A8S9PMZ8"/>